<dbReference type="EMBL" id="AECZ01000001">
    <property type="protein sequence ID" value="EFL53218.1"/>
    <property type="molecule type" value="Genomic_DNA"/>
</dbReference>
<accession>E1JRL7</accession>
<protein>
    <submittedName>
        <fullName evidence="1">Uncharacterized protein</fullName>
    </submittedName>
</protein>
<dbReference type="OrthoDB" id="5455089at2"/>
<dbReference type="eggNOG" id="ENOG5034B2Q">
    <property type="taxonomic scope" value="Bacteria"/>
</dbReference>
<evidence type="ECO:0000313" key="2">
    <source>
        <dbReference type="Proteomes" id="UP000006250"/>
    </source>
</evidence>
<sequence length="303" mass="32009">MMPEQDTEQCDAPAAFWPPSMERGRVADAAFARAYAAVTDRQRSLLKTGIAAIYAACGGPMPPYRRERLVLGHDLVLDRLDTPLDFAVVLCGAGFASPARLAAAVIPALCARVPEVAAVRVGGGSWPQPLLTTLELCGVETACRIGVRALAGLWRELARQRGRGAVVLLDGVAPPAKPDDTGTLQSLTAKTSGRCGILCGPDDGLDREALRFAQPDMAFSVHSHDEHWGAPFAVAPGGLAEATECGYDALYVAPGDVRRALGAAPLVLAPGRETFWLWPRLSPDAFRRVATAAAVKDSSQGVF</sequence>
<dbReference type="Proteomes" id="UP000006250">
    <property type="component" value="Unassembled WGS sequence"/>
</dbReference>
<dbReference type="STRING" id="596151.DesfrDRAFT_0266"/>
<proteinExistence type="predicted"/>
<dbReference type="RefSeq" id="WP_005990350.1">
    <property type="nucleotide sequence ID" value="NZ_AECZ01000001.1"/>
</dbReference>
<reference evidence="1 2" key="1">
    <citation type="submission" date="2010-08" db="EMBL/GenBank/DDBJ databases">
        <title>The draft genome of Desulfovibrio fructosovorans JJ.</title>
        <authorList>
            <consortium name="US DOE Joint Genome Institute (JGI-PGF)"/>
            <person name="Lucas S."/>
            <person name="Copeland A."/>
            <person name="Lapidus A."/>
            <person name="Cheng J.-F."/>
            <person name="Bruce D."/>
            <person name="Goodwin L."/>
            <person name="Pitluck S."/>
            <person name="Land M.L."/>
            <person name="Hauser L."/>
            <person name="Chang Y.-J."/>
            <person name="Jeffries C."/>
            <person name="Wall J.D."/>
            <person name="Stahl D.A."/>
            <person name="Arkin A.P."/>
            <person name="Dehal P."/>
            <person name="Stolyar S.M."/>
            <person name="Hazen T.C."/>
            <person name="Woyke T.J."/>
        </authorList>
    </citation>
    <scope>NUCLEOTIDE SEQUENCE [LARGE SCALE GENOMIC DNA]</scope>
    <source>
        <strain evidence="1 2">JJ</strain>
    </source>
</reference>
<dbReference type="AlphaFoldDB" id="E1JRL7"/>
<organism evidence="1 2">
    <name type="scientific">Solidesulfovibrio fructosivorans JJ]</name>
    <dbReference type="NCBI Taxonomy" id="596151"/>
    <lineage>
        <taxon>Bacteria</taxon>
        <taxon>Pseudomonadati</taxon>
        <taxon>Thermodesulfobacteriota</taxon>
        <taxon>Desulfovibrionia</taxon>
        <taxon>Desulfovibrionales</taxon>
        <taxon>Desulfovibrionaceae</taxon>
        <taxon>Solidesulfovibrio</taxon>
    </lineage>
</organism>
<name>E1JRL7_SOLFR</name>
<keyword evidence="2" id="KW-1185">Reference proteome</keyword>
<gene>
    <name evidence="1" type="ORF">DesfrDRAFT_0266</name>
</gene>
<comment type="caution">
    <text evidence="1">The sequence shown here is derived from an EMBL/GenBank/DDBJ whole genome shotgun (WGS) entry which is preliminary data.</text>
</comment>
<evidence type="ECO:0000313" key="1">
    <source>
        <dbReference type="EMBL" id="EFL53218.1"/>
    </source>
</evidence>